<evidence type="ECO:0000259" key="6">
    <source>
        <dbReference type="SMART" id="SM00827"/>
    </source>
</evidence>
<evidence type="ECO:0000256" key="4">
    <source>
        <dbReference type="PIRNR" id="PIRNR000446"/>
    </source>
</evidence>
<dbReference type="PANTHER" id="PTHR42681:SF1">
    <property type="entry name" value="MALONYL-COA-ACYL CARRIER PROTEIN TRANSACYLASE, MITOCHONDRIAL"/>
    <property type="match status" value="1"/>
</dbReference>
<feature type="active site" evidence="5">
    <location>
        <position position="201"/>
    </location>
</feature>
<dbReference type="PIRSF" id="PIRSF000446">
    <property type="entry name" value="Mct"/>
    <property type="match status" value="1"/>
</dbReference>
<comment type="caution">
    <text evidence="7">The sequence shown here is derived from an EMBL/GenBank/DDBJ whole genome shotgun (WGS) entry which is preliminary data.</text>
</comment>
<keyword evidence="1 4" id="KW-0808">Transferase</keyword>
<dbReference type="EC" id="2.3.1.39" evidence="4"/>
<dbReference type="FunFam" id="3.30.70.250:FF:000001">
    <property type="entry name" value="Malonyl CoA-acyl carrier protein transacylase"/>
    <property type="match status" value="1"/>
</dbReference>
<comment type="catalytic activity">
    <reaction evidence="3 4">
        <text>holo-[ACP] + malonyl-CoA = malonyl-[ACP] + CoA</text>
        <dbReference type="Rhea" id="RHEA:41792"/>
        <dbReference type="Rhea" id="RHEA-COMP:9623"/>
        <dbReference type="Rhea" id="RHEA-COMP:9685"/>
        <dbReference type="ChEBI" id="CHEBI:57287"/>
        <dbReference type="ChEBI" id="CHEBI:57384"/>
        <dbReference type="ChEBI" id="CHEBI:64479"/>
        <dbReference type="ChEBI" id="CHEBI:78449"/>
        <dbReference type="EC" id="2.3.1.39"/>
    </reaction>
</comment>
<dbReference type="InterPro" id="IPR024925">
    <property type="entry name" value="Malonyl_CoA-ACP_transAc"/>
</dbReference>
<dbReference type="Gene3D" id="3.30.70.250">
    <property type="entry name" value="Malonyl-CoA ACP transacylase, ACP-binding"/>
    <property type="match status" value="1"/>
</dbReference>
<keyword evidence="8" id="KW-1185">Reference proteome</keyword>
<evidence type="ECO:0000256" key="3">
    <source>
        <dbReference type="ARBA" id="ARBA00048462"/>
    </source>
</evidence>
<evidence type="ECO:0000313" key="7">
    <source>
        <dbReference type="EMBL" id="RKL68960.1"/>
    </source>
</evidence>
<dbReference type="GO" id="GO:0005829">
    <property type="term" value="C:cytosol"/>
    <property type="evidence" value="ECO:0007669"/>
    <property type="project" value="TreeGrafter"/>
</dbReference>
<dbReference type="EMBL" id="PDOE01000001">
    <property type="protein sequence ID" value="RKL68960.1"/>
    <property type="molecule type" value="Genomic_DNA"/>
</dbReference>
<dbReference type="PANTHER" id="PTHR42681">
    <property type="entry name" value="MALONYL-COA-ACYL CARRIER PROTEIN TRANSACYLASE, MITOCHONDRIAL"/>
    <property type="match status" value="1"/>
</dbReference>
<name>A0A3A9KDY5_9BACI</name>
<evidence type="ECO:0000313" key="8">
    <source>
        <dbReference type="Proteomes" id="UP000281498"/>
    </source>
</evidence>
<dbReference type="GO" id="GO:0004314">
    <property type="term" value="F:[acyl-carrier-protein] S-malonyltransferase activity"/>
    <property type="evidence" value="ECO:0007669"/>
    <property type="project" value="UniProtKB-EC"/>
</dbReference>
<dbReference type="InterPro" id="IPR050858">
    <property type="entry name" value="Mal-CoA-ACP_Trans/PKS_FabD"/>
</dbReference>
<gene>
    <name evidence="7" type="primary">fabD</name>
    <name evidence="7" type="ORF">CR203_02665</name>
</gene>
<proteinExistence type="inferred from homology"/>
<dbReference type="SUPFAM" id="SSF52151">
    <property type="entry name" value="FabD/lysophospholipase-like"/>
    <property type="match status" value="1"/>
</dbReference>
<dbReference type="SMART" id="SM00827">
    <property type="entry name" value="PKS_AT"/>
    <property type="match status" value="1"/>
</dbReference>
<dbReference type="InterPro" id="IPR001227">
    <property type="entry name" value="Ac_transferase_dom_sf"/>
</dbReference>
<dbReference type="GO" id="GO:0006633">
    <property type="term" value="P:fatty acid biosynthetic process"/>
    <property type="evidence" value="ECO:0007669"/>
    <property type="project" value="TreeGrafter"/>
</dbReference>
<accession>A0A3A9KDY5</accession>
<dbReference type="InterPro" id="IPR016035">
    <property type="entry name" value="Acyl_Trfase/lysoPLipase"/>
</dbReference>
<keyword evidence="2 4" id="KW-0012">Acyltransferase</keyword>
<organism evidence="7 8">
    <name type="scientific">Salipaludibacillus neizhouensis</name>
    <dbReference type="NCBI Taxonomy" id="885475"/>
    <lineage>
        <taxon>Bacteria</taxon>
        <taxon>Bacillati</taxon>
        <taxon>Bacillota</taxon>
        <taxon>Bacilli</taxon>
        <taxon>Bacillales</taxon>
        <taxon>Bacillaceae</taxon>
    </lineage>
</organism>
<dbReference type="RefSeq" id="WP_110936401.1">
    <property type="nucleotide sequence ID" value="NZ_KZ614146.1"/>
</dbReference>
<protein>
    <recommendedName>
        <fullName evidence="4">Malonyl CoA-acyl carrier protein transacylase</fullName>
        <ecNumber evidence="4">2.3.1.39</ecNumber>
    </recommendedName>
</protein>
<feature type="domain" description="Malonyl-CoA:ACP transacylase (MAT)" evidence="6">
    <location>
        <begin position="7"/>
        <end position="312"/>
    </location>
</feature>
<sequence length="315" mass="33760">MSKIALLFPGQGSQKVGMGQELANEYSVCADVFKAADKALAEDFTSLIFTGDDEELKKTENTQPALLTTSIAIWKVLQEHDIHGEFAAGHSLGEYSALVASGAMTFEDAVVSVRKRGQFMEEAVPKGKGTMAAILGLDREILMEVTTQATQEAGPVQPANFNCPGQIVISGSVEGVERAIELAKEKGAKRALPLSVSGPFHSDLMKPAADKMKVILDNIAFEEPQLKVIANVSAEAVDSATAIKDALVQQIYSPVLWEDTINKLVEEGVDTFIEVGPGKVLSGLVKKVSRRATVLPVFDIETLNKAISTLKMEGE</sequence>
<comment type="similarity">
    <text evidence="4">Belongs to the fabD family.</text>
</comment>
<evidence type="ECO:0000256" key="5">
    <source>
        <dbReference type="PIRSR" id="PIRSR000446-1"/>
    </source>
</evidence>
<evidence type="ECO:0000256" key="1">
    <source>
        <dbReference type="ARBA" id="ARBA00022679"/>
    </source>
</evidence>
<dbReference type="OrthoDB" id="9805460at2"/>
<dbReference type="InterPro" id="IPR014043">
    <property type="entry name" value="Acyl_transferase_dom"/>
</dbReference>
<dbReference type="SUPFAM" id="SSF55048">
    <property type="entry name" value="Probable ACP-binding domain of malonyl-CoA ACP transacylase"/>
    <property type="match status" value="1"/>
</dbReference>
<dbReference type="Pfam" id="PF00698">
    <property type="entry name" value="Acyl_transf_1"/>
    <property type="match status" value="1"/>
</dbReference>
<dbReference type="NCBIfam" id="TIGR00128">
    <property type="entry name" value="fabD"/>
    <property type="match status" value="1"/>
</dbReference>
<evidence type="ECO:0000256" key="2">
    <source>
        <dbReference type="ARBA" id="ARBA00023315"/>
    </source>
</evidence>
<feature type="active site" evidence="5">
    <location>
        <position position="91"/>
    </location>
</feature>
<dbReference type="AlphaFoldDB" id="A0A3A9KDY5"/>
<dbReference type="InterPro" id="IPR004410">
    <property type="entry name" value="Malonyl_CoA-ACP_transAc_FabD"/>
</dbReference>
<dbReference type="InterPro" id="IPR016036">
    <property type="entry name" value="Malonyl_transacylase_ACP-bd"/>
</dbReference>
<dbReference type="Gene3D" id="3.40.366.10">
    <property type="entry name" value="Malonyl-Coenzyme A Acyl Carrier Protein, domain 2"/>
    <property type="match status" value="1"/>
</dbReference>
<dbReference type="Proteomes" id="UP000281498">
    <property type="component" value="Unassembled WGS sequence"/>
</dbReference>
<reference evidence="7 8" key="1">
    <citation type="submission" date="2017-10" db="EMBL/GenBank/DDBJ databases">
        <title>Bacillus sp. nov., a halophilic bacterium isolated from a Keqin Lake.</title>
        <authorList>
            <person name="Wang H."/>
        </authorList>
    </citation>
    <scope>NUCLEOTIDE SEQUENCE [LARGE SCALE GENOMIC DNA]</scope>
    <source>
        <strain evidence="7 8">KCTC 13187</strain>
    </source>
</reference>